<evidence type="ECO:0000313" key="3">
    <source>
        <dbReference type="Proteomes" id="UP001165080"/>
    </source>
</evidence>
<dbReference type="AlphaFoldDB" id="A0A9W6C0R4"/>
<proteinExistence type="predicted"/>
<dbReference type="EMBL" id="BRXU01000045">
    <property type="protein sequence ID" value="GLC61370.1"/>
    <property type="molecule type" value="Genomic_DNA"/>
</dbReference>
<sequence>MRVAREVATAACCVRALPDGSLSARSLAACSRDLEQLLRPSVHACSAASFNPSPSPSSSQDTSSCSPALLSSRNDGSASHSRLAHGSCCNESGWPAPAAGQALKGVTLRTSHHQQNRLSVCCRQRGLRSSSGGGSSSGGAGAGAAAQASEPASAAPVLLAAWHAPAALHARTLPLGLLLAPSSWLPLPLPAPLASAAAPPPIATAVGARRGLSAAGPSFFPQELQGCTTVQEVQDLVERHGRRMRPANYAEVVCRLGQLTYGSRSADRAAARRLAAQCTAAALAAAAAAGGRDLRGGDTGSRTGAGVDVLKVLLRGWGSVRKPPPELLARMLEALVPGSSAALGASAGPGAQQPWPQGPAVRQGYGRLHTATLRDAAELVEPLAALGALTPPLLEVLVNVAVRRAGNEAPAVVAAAAIAYGRAGVTDPRVAQAFLEAAVARRGGGGAAAAAAAAGHVAEALALCARAGWYDPRVFSEAADALVARGGVGALTLRQTWSVLRAFAGARHEHPLLLQALATHAKSFDFQHHVPHPHSSETMLDSDADAADEAVAPRPAFGIGSESEEAGARQSSELCANGQYGSTTAAAPPPLGSSSSRGRELTLDLNTLAGLVHGFSTAQVYDSELYDRLAAGAAALLREATAARLGESQPRALAAALTALLEGFAGVGVYPGQLLDAMRAQQQQPCWMRSMSVDQVVSLAGSLAALRHRDEALLDKLDAAAAVFLENAVSAATAAAAAAADASGGSPTAAAAAAAAPDPSWLPGFLDAVCRQLSYPCPRTVATLAAATAVRQRSSGRGAAAALRPLTKDEKRGGAAAAVLLDTGPRDQEVLSRLQLLLLLVRGGRWGRGGAAHAQAGQHWRWGRFDVADARGLPDPLSPQWVCQLAAGLACTGARLHEGEELALALALACSIERLVGAAAAAAEGAEAETVGLATAAATPARYAGMRLASAAAAAQPLTAAQGAAALDDAAACHLFRAVIASQDRWEERAGRAAAAAAAAEEEEQGEVEVEGPGAHMRVDEDVTGREWWWEAGGTGEGQGAPRGGLEAALHRALTPAVAAALLARAASAWHAAGLGTAAPRAPEVAVVQRDRRGGGAKRLRRGGGGGDTVQSPLRLSALLRSLGLPVFEQWVTSDGFFRVACGVVLPGGRKVGVEVLPDGAFAANSSSVGFGATAGGGDNSNSNDDGDDAAAATGAGSVGGAAEGAVRPAPAAVLIGDAAFRARCLTARGWRMVALPAGEWAAAEAAGPAACVALMSRHSGAL</sequence>
<dbReference type="OrthoDB" id="10612612at2759"/>
<evidence type="ECO:0000313" key="2">
    <source>
        <dbReference type="EMBL" id="GLC61370.1"/>
    </source>
</evidence>
<feature type="compositionally biased region" description="Low complexity" evidence="1">
    <location>
        <begin position="581"/>
        <end position="596"/>
    </location>
</feature>
<evidence type="ECO:0008006" key="4">
    <source>
        <dbReference type="Google" id="ProtNLM"/>
    </source>
</evidence>
<gene>
    <name evidence="2" type="primary">PLEST009034</name>
    <name evidence="2" type="ORF">PLESTB_001748600</name>
</gene>
<protein>
    <recommendedName>
        <fullName evidence="4">RAP domain-containing protein</fullName>
    </recommendedName>
</protein>
<feature type="region of interest" description="Disordered" evidence="1">
    <location>
        <begin position="49"/>
        <end position="71"/>
    </location>
</feature>
<accession>A0A9W6C0R4</accession>
<reference evidence="2 3" key="1">
    <citation type="journal article" date="2023" name="Commun. Biol.">
        <title>Reorganization of the ancestral sex-determining regions during the evolution of trioecy in Pleodorina starrii.</title>
        <authorList>
            <person name="Takahashi K."/>
            <person name="Suzuki S."/>
            <person name="Kawai-Toyooka H."/>
            <person name="Yamamoto K."/>
            <person name="Hamaji T."/>
            <person name="Ootsuki R."/>
            <person name="Yamaguchi H."/>
            <person name="Kawachi M."/>
            <person name="Higashiyama T."/>
            <person name="Nozaki H."/>
        </authorList>
    </citation>
    <scope>NUCLEOTIDE SEQUENCE [LARGE SCALE GENOMIC DNA]</scope>
    <source>
        <strain evidence="2 3">NIES-4479</strain>
    </source>
</reference>
<keyword evidence="3" id="KW-1185">Reference proteome</keyword>
<feature type="compositionally biased region" description="Low complexity" evidence="1">
    <location>
        <begin position="49"/>
        <end position="68"/>
    </location>
</feature>
<organism evidence="2 3">
    <name type="scientific">Pleodorina starrii</name>
    <dbReference type="NCBI Taxonomy" id="330485"/>
    <lineage>
        <taxon>Eukaryota</taxon>
        <taxon>Viridiplantae</taxon>
        <taxon>Chlorophyta</taxon>
        <taxon>core chlorophytes</taxon>
        <taxon>Chlorophyceae</taxon>
        <taxon>CS clade</taxon>
        <taxon>Chlamydomonadales</taxon>
        <taxon>Volvocaceae</taxon>
        <taxon>Pleodorina</taxon>
    </lineage>
</organism>
<comment type="caution">
    <text evidence="2">The sequence shown here is derived from an EMBL/GenBank/DDBJ whole genome shotgun (WGS) entry which is preliminary data.</text>
</comment>
<feature type="region of interest" description="Disordered" evidence="1">
    <location>
        <begin position="579"/>
        <end position="598"/>
    </location>
</feature>
<name>A0A9W6C0R4_9CHLO</name>
<dbReference type="Proteomes" id="UP001165080">
    <property type="component" value="Unassembled WGS sequence"/>
</dbReference>
<evidence type="ECO:0000256" key="1">
    <source>
        <dbReference type="SAM" id="MobiDB-lite"/>
    </source>
</evidence>